<sequence>MAPAAQDRRKVHTVTTTIRKQHESGAATAEDTLYTNNGAAKQPSPSKTTDSYRSSSTFNWASATPDVHVTRHFPIPQIQGIVPGIHYAFHVDNASPSSPHSLRPSHDVTSTVPIMLLTSAPPPPRHSKYPRISPPGFLYPEEIVPHTAISAQTSNPLQYQDSVRHNKSPYHSDIMSRMDYELSYLPTGYKLLFVGTLAIMVLGVVWAVMVWAVNAWMDMRSVTNKGKRTRKRRAKSTGEEKRPIDKVSKYAHRHDGSSETWVDMATNMDMDSDSAVTSAAQVPFSYLGNNGHIGENIEMKYRPRNKPSQFNRPRSRPIHTEARDRTHTFHCRIPSPPSANSRSNHPPTPIARARHSPTPSVASSPVNPFLDPSPNGSLQPGTGGVLVKRTSSEWKTERAAFFATKTATSVPVSRSVSPAPSHTNDHSSQTFELDISDIEALEAGTAPLTGRRQPQSEFNHSFTGSGLVEKSKSWIDEGVGFVDGAVSAVAAQIRRWTDDDGGDESLLLPYTRQGREGDECRMRDASCSP</sequence>
<feature type="region of interest" description="Disordered" evidence="1">
    <location>
        <begin position="410"/>
        <end position="430"/>
    </location>
</feature>
<accession>A0A8H7BF79</accession>
<feature type="region of interest" description="Disordered" evidence="1">
    <location>
        <begin position="225"/>
        <end position="244"/>
    </location>
</feature>
<keyword evidence="2" id="KW-0812">Transmembrane</keyword>
<evidence type="ECO:0000256" key="2">
    <source>
        <dbReference type="SAM" id="Phobius"/>
    </source>
</evidence>
<keyword evidence="2" id="KW-0472">Membrane</keyword>
<dbReference type="EMBL" id="JAAABM010000002">
    <property type="protein sequence ID" value="KAF7680457.1"/>
    <property type="molecule type" value="Genomic_DNA"/>
</dbReference>
<feature type="compositionally biased region" description="Low complexity" evidence="1">
    <location>
        <begin position="410"/>
        <end position="421"/>
    </location>
</feature>
<feature type="region of interest" description="Disordered" evidence="1">
    <location>
        <begin position="1"/>
        <end position="55"/>
    </location>
</feature>
<keyword evidence="2" id="KW-1133">Transmembrane helix</keyword>
<keyword evidence="4" id="KW-1185">Reference proteome</keyword>
<dbReference type="Proteomes" id="UP000596902">
    <property type="component" value="Unassembled WGS sequence"/>
</dbReference>
<reference evidence="3" key="2">
    <citation type="submission" date="2020-08" db="EMBL/GenBank/DDBJ databases">
        <title>Draft Genome Sequence of Cumin Blight Pathogen Alternaria burnsii.</title>
        <authorList>
            <person name="Feng Z."/>
        </authorList>
    </citation>
    <scope>NUCLEOTIDE SEQUENCE</scope>
    <source>
        <strain evidence="3">CBS107.38</strain>
    </source>
</reference>
<feature type="compositionally biased region" description="Polar residues" evidence="1">
    <location>
        <begin position="357"/>
        <end position="366"/>
    </location>
</feature>
<feature type="region of interest" description="Disordered" evidence="1">
    <location>
        <begin position="498"/>
        <end position="529"/>
    </location>
</feature>
<dbReference type="AlphaFoldDB" id="A0A8H7BF79"/>
<dbReference type="RefSeq" id="XP_038790447.1">
    <property type="nucleotide sequence ID" value="XM_038927155.1"/>
</dbReference>
<feature type="region of interest" description="Disordered" evidence="1">
    <location>
        <begin position="302"/>
        <end position="390"/>
    </location>
</feature>
<protein>
    <submittedName>
        <fullName evidence="3">Uncharacterized protein</fullName>
    </submittedName>
</protein>
<feature type="compositionally biased region" description="Basic and acidic residues" evidence="1">
    <location>
        <begin position="513"/>
        <end position="529"/>
    </location>
</feature>
<reference evidence="3" key="1">
    <citation type="submission" date="2020-01" db="EMBL/GenBank/DDBJ databases">
        <authorList>
            <person name="Feng Z.H.Z."/>
        </authorList>
    </citation>
    <scope>NUCLEOTIDE SEQUENCE</scope>
    <source>
        <strain evidence="3">CBS107.38</strain>
    </source>
</reference>
<feature type="transmembrane region" description="Helical" evidence="2">
    <location>
        <begin position="191"/>
        <end position="217"/>
    </location>
</feature>
<evidence type="ECO:0000313" key="3">
    <source>
        <dbReference type="EMBL" id="KAF7680457.1"/>
    </source>
</evidence>
<evidence type="ECO:0000313" key="4">
    <source>
        <dbReference type="Proteomes" id="UP000596902"/>
    </source>
</evidence>
<gene>
    <name evidence="3" type="ORF">GT037_002108</name>
</gene>
<organism evidence="3 4">
    <name type="scientific">Alternaria burnsii</name>
    <dbReference type="NCBI Taxonomy" id="1187904"/>
    <lineage>
        <taxon>Eukaryota</taxon>
        <taxon>Fungi</taxon>
        <taxon>Dikarya</taxon>
        <taxon>Ascomycota</taxon>
        <taxon>Pezizomycotina</taxon>
        <taxon>Dothideomycetes</taxon>
        <taxon>Pleosporomycetidae</taxon>
        <taxon>Pleosporales</taxon>
        <taxon>Pleosporineae</taxon>
        <taxon>Pleosporaceae</taxon>
        <taxon>Alternaria</taxon>
        <taxon>Alternaria sect. Alternaria</taxon>
    </lineage>
</organism>
<dbReference type="GeneID" id="62200333"/>
<evidence type="ECO:0000256" key="1">
    <source>
        <dbReference type="SAM" id="MobiDB-lite"/>
    </source>
</evidence>
<name>A0A8H7BF79_9PLEO</name>
<feature type="compositionally biased region" description="Basic residues" evidence="1">
    <location>
        <begin position="225"/>
        <end position="235"/>
    </location>
</feature>
<proteinExistence type="predicted"/>
<feature type="compositionally biased region" description="Polar residues" evidence="1">
    <location>
        <begin position="33"/>
        <end position="55"/>
    </location>
</feature>
<feature type="compositionally biased region" description="Basic and acidic residues" evidence="1">
    <location>
        <begin position="318"/>
        <end position="327"/>
    </location>
</feature>
<comment type="caution">
    <text evidence="3">The sequence shown here is derived from an EMBL/GenBank/DDBJ whole genome shotgun (WGS) entry which is preliminary data.</text>
</comment>